<evidence type="ECO:0000256" key="1">
    <source>
        <dbReference type="ARBA" id="ARBA00009500"/>
    </source>
</evidence>
<dbReference type="GO" id="GO:0005615">
    <property type="term" value="C:extracellular space"/>
    <property type="evidence" value="ECO:0007669"/>
    <property type="project" value="InterPro"/>
</dbReference>
<name>A0A183EXQ9_9BILA</name>
<dbReference type="GO" id="GO:0004867">
    <property type="term" value="F:serine-type endopeptidase inhibitor activity"/>
    <property type="evidence" value="ECO:0007669"/>
    <property type="project" value="InterPro"/>
</dbReference>
<dbReference type="PANTHER" id="PTHR11461">
    <property type="entry name" value="SERINE PROTEASE INHIBITOR, SERPIN"/>
    <property type="match status" value="1"/>
</dbReference>
<dbReference type="OrthoDB" id="9518664at2759"/>
<dbReference type="Pfam" id="PF00079">
    <property type="entry name" value="Serpin"/>
    <property type="match status" value="1"/>
</dbReference>
<evidence type="ECO:0000259" key="2">
    <source>
        <dbReference type="Pfam" id="PF00079"/>
    </source>
</evidence>
<dbReference type="InterPro" id="IPR023796">
    <property type="entry name" value="Serpin_dom"/>
</dbReference>
<evidence type="ECO:0000313" key="3">
    <source>
        <dbReference type="EMBL" id="VDN44621.1"/>
    </source>
</evidence>
<dbReference type="AlphaFoldDB" id="A0A183EXQ9"/>
<reference evidence="3 4" key="2">
    <citation type="submission" date="2018-11" db="EMBL/GenBank/DDBJ databases">
        <authorList>
            <consortium name="Pathogen Informatics"/>
        </authorList>
    </citation>
    <scope>NUCLEOTIDE SEQUENCE [LARGE SCALE GENOMIC DNA]</scope>
</reference>
<dbReference type="SUPFAM" id="SSF56574">
    <property type="entry name" value="Serpins"/>
    <property type="match status" value="1"/>
</dbReference>
<dbReference type="PANTHER" id="PTHR11461:SF211">
    <property type="entry name" value="GH10112P-RELATED"/>
    <property type="match status" value="1"/>
</dbReference>
<sequence>MDEAQADFALNLLRSVATGDEPAVISPFSIAVALAMTYDGAQGTTKEQMTNVLAKGQSAKQFDDYVYALLSDIGKKNKSYTLDSANRLYLGEKFVLKEAYQKIIQTHYAGQLRQVDFKQVEAIVKVHNEV</sequence>
<evidence type="ECO:0000313" key="5">
    <source>
        <dbReference type="WBParaSite" id="GPUH_0002578001-mRNA-1"/>
    </source>
</evidence>
<organism evidence="5">
    <name type="scientific">Gongylonema pulchrum</name>
    <dbReference type="NCBI Taxonomy" id="637853"/>
    <lineage>
        <taxon>Eukaryota</taxon>
        <taxon>Metazoa</taxon>
        <taxon>Ecdysozoa</taxon>
        <taxon>Nematoda</taxon>
        <taxon>Chromadorea</taxon>
        <taxon>Rhabditida</taxon>
        <taxon>Spirurina</taxon>
        <taxon>Spiruromorpha</taxon>
        <taxon>Spiruroidea</taxon>
        <taxon>Gongylonematidae</taxon>
        <taxon>Gongylonema</taxon>
    </lineage>
</organism>
<dbReference type="EMBL" id="UYRT01106725">
    <property type="protein sequence ID" value="VDN44621.1"/>
    <property type="molecule type" value="Genomic_DNA"/>
</dbReference>
<feature type="domain" description="Serpin" evidence="2">
    <location>
        <begin position="4"/>
        <end position="125"/>
    </location>
</feature>
<gene>
    <name evidence="3" type="ORF">GPUH_LOCUS25750</name>
</gene>
<dbReference type="InterPro" id="IPR036186">
    <property type="entry name" value="Serpin_sf"/>
</dbReference>
<proteinExistence type="inferred from homology"/>
<dbReference type="WBParaSite" id="GPUH_0002578001-mRNA-1">
    <property type="protein sequence ID" value="GPUH_0002578001-mRNA-1"/>
    <property type="gene ID" value="GPUH_0002578001"/>
</dbReference>
<evidence type="ECO:0000313" key="4">
    <source>
        <dbReference type="Proteomes" id="UP000271098"/>
    </source>
</evidence>
<dbReference type="InterPro" id="IPR000215">
    <property type="entry name" value="Serpin_fam"/>
</dbReference>
<accession>A0A183EXQ9</accession>
<dbReference type="Gene3D" id="3.30.497.10">
    <property type="entry name" value="Antithrombin, subunit I, domain 2"/>
    <property type="match status" value="1"/>
</dbReference>
<keyword evidence="4" id="KW-1185">Reference proteome</keyword>
<comment type="similarity">
    <text evidence="1">Belongs to the serpin family.</text>
</comment>
<protein>
    <submittedName>
        <fullName evidence="5">SERPIN domain-containing protein</fullName>
    </submittedName>
</protein>
<dbReference type="Proteomes" id="UP000271098">
    <property type="component" value="Unassembled WGS sequence"/>
</dbReference>
<dbReference type="InterPro" id="IPR042178">
    <property type="entry name" value="Serpin_sf_1"/>
</dbReference>
<reference evidence="5" key="1">
    <citation type="submission" date="2016-06" db="UniProtKB">
        <authorList>
            <consortium name="WormBaseParasite"/>
        </authorList>
    </citation>
    <scope>IDENTIFICATION</scope>
</reference>